<keyword evidence="4 7" id="KW-1133">Transmembrane helix</keyword>
<protein>
    <recommendedName>
        <fullName evidence="8">Major facilitator superfamily (MFS) profile domain-containing protein</fullName>
    </recommendedName>
</protein>
<dbReference type="GO" id="GO:0005351">
    <property type="term" value="F:carbohydrate:proton symporter activity"/>
    <property type="evidence" value="ECO:0007669"/>
    <property type="project" value="TreeGrafter"/>
</dbReference>
<dbReference type="SUPFAM" id="SSF103473">
    <property type="entry name" value="MFS general substrate transporter"/>
    <property type="match status" value="1"/>
</dbReference>
<sequence>MVSSPEDRSQSADVVSSSEVPKADHDIADEKDDHAASDPEKLQRQGDEQTTQIDPEVAKRIAANVEDFMRLVREANEANDRERDMKLSTAVKIYPKAIGWSMVLSSCLIMEGYQTSVIGSYTAYPAFLKKFGTPAPNGMLQIPANWQNGITGAKNVGEIIAGWLSEIYGYRWTILPGLIAITAFVFFPFFAPTLAIFLVGEFFQGMAW</sequence>
<keyword evidence="3 7" id="KW-0812">Transmembrane</keyword>
<dbReference type="Gene3D" id="1.20.1250.20">
    <property type="entry name" value="MFS general substrate transporter like domains"/>
    <property type="match status" value="1"/>
</dbReference>
<dbReference type="Pfam" id="PF00083">
    <property type="entry name" value="Sugar_tr"/>
    <property type="match status" value="1"/>
</dbReference>
<feature type="region of interest" description="Disordered" evidence="6">
    <location>
        <begin position="1"/>
        <end position="55"/>
    </location>
</feature>
<evidence type="ECO:0000256" key="3">
    <source>
        <dbReference type="ARBA" id="ARBA00022692"/>
    </source>
</evidence>
<evidence type="ECO:0000256" key="6">
    <source>
        <dbReference type="SAM" id="MobiDB-lite"/>
    </source>
</evidence>
<dbReference type="InterPro" id="IPR050360">
    <property type="entry name" value="MFS_Sugar_Transporters"/>
</dbReference>
<evidence type="ECO:0000313" key="9">
    <source>
        <dbReference type="EMBL" id="KAK7751951.1"/>
    </source>
</evidence>
<evidence type="ECO:0000256" key="1">
    <source>
        <dbReference type="ARBA" id="ARBA00004141"/>
    </source>
</evidence>
<comment type="similarity">
    <text evidence="2">Belongs to the major facilitator superfamily. Sugar transporter (TC 2.A.1.1) family.</text>
</comment>
<dbReference type="InterPro" id="IPR005828">
    <property type="entry name" value="MFS_sugar_transport-like"/>
</dbReference>
<dbReference type="AlphaFoldDB" id="A0AAN9URK1"/>
<dbReference type="PANTHER" id="PTHR48022:SF5">
    <property type="entry name" value="ALPHA-GLUCOSIDES PERMEASE MPH2-RELATED"/>
    <property type="match status" value="1"/>
</dbReference>
<feature type="compositionally biased region" description="Basic and acidic residues" evidence="6">
    <location>
        <begin position="1"/>
        <end position="10"/>
    </location>
</feature>
<evidence type="ECO:0000256" key="2">
    <source>
        <dbReference type="ARBA" id="ARBA00010992"/>
    </source>
</evidence>
<reference evidence="9 10" key="1">
    <citation type="submission" date="2024-02" db="EMBL/GenBank/DDBJ databases">
        <title>De novo assembly and annotation of 12 fungi associated with fruit tree decline syndrome in Ontario, Canada.</title>
        <authorList>
            <person name="Sulman M."/>
            <person name="Ellouze W."/>
            <person name="Ilyukhin E."/>
        </authorList>
    </citation>
    <scope>NUCLEOTIDE SEQUENCE [LARGE SCALE GENOMIC DNA]</scope>
    <source>
        <strain evidence="9 10">M11/M66-122</strain>
    </source>
</reference>
<dbReference type="InterPro" id="IPR036259">
    <property type="entry name" value="MFS_trans_sf"/>
</dbReference>
<dbReference type="PROSITE" id="PS50850">
    <property type="entry name" value="MFS"/>
    <property type="match status" value="1"/>
</dbReference>
<feature type="domain" description="Major facilitator superfamily (MFS) profile" evidence="8">
    <location>
        <begin position="100"/>
        <end position="208"/>
    </location>
</feature>
<dbReference type="InterPro" id="IPR020846">
    <property type="entry name" value="MFS_dom"/>
</dbReference>
<name>A0AAN9URK1_9PEZI</name>
<dbReference type="PANTHER" id="PTHR48022">
    <property type="entry name" value="PLASTIDIC GLUCOSE TRANSPORTER 4"/>
    <property type="match status" value="1"/>
</dbReference>
<comment type="subcellular location">
    <subcellularLocation>
        <location evidence="1">Membrane</location>
        <topology evidence="1">Multi-pass membrane protein</topology>
    </subcellularLocation>
</comment>
<evidence type="ECO:0000313" key="10">
    <source>
        <dbReference type="Proteomes" id="UP001320420"/>
    </source>
</evidence>
<gene>
    <name evidence="9" type="ORF">SLS62_006094</name>
</gene>
<proteinExistence type="inferred from homology"/>
<comment type="caution">
    <text evidence="9">The sequence shown here is derived from an EMBL/GenBank/DDBJ whole genome shotgun (WGS) entry which is preliminary data.</text>
</comment>
<organism evidence="9 10">
    <name type="scientific">Diatrype stigma</name>
    <dbReference type="NCBI Taxonomy" id="117547"/>
    <lineage>
        <taxon>Eukaryota</taxon>
        <taxon>Fungi</taxon>
        <taxon>Dikarya</taxon>
        <taxon>Ascomycota</taxon>
        <taxon>Pezizomycotina</taxon>
        <taxon>Sordariomycetes</taxon>
        <taxon>Xylariomycetidae</taxon>
        <taxon>Xylariales</taxon>
        <taxon>Diatrypaceae</taxon>
        <taxon>Diatrype</taxon>
    </lineage>
</organism>
<feature type="transmembrane region" description="Helical" evidence="7">
    <location>
        <begin position="174"/>
        <end position="199"/>
    </location>
</feature>
<dbReference type="Proteomes" id="UP001320420">
    <property type="component" value="Unassembled WGS sequence"/>
</dbReference>
<evidence type="ECO:0000256" key="4">
    <source>
        <dbReference type="ARBA" id="ARBA00022989"/>
    </source>
</evidence>
<evidence type="ECO:0000256" key="5">
    <source>
        <dbReference type="ARBA" id="ARBA00023136"/>
    </source>
</evidence>
<feature type="compositionally biased region" description="Basic and acidic residues" evidence="6">
    <location>
        <begin position="21"/>
        <end position="47"/>
    </location>
</feature>
<keyword evidence="10" id="KW-1185">Reference proteome</keyword>
<dbReference type="GO" id="GO:0016020">
    <property type="term" value="C:membrane"/>
    <property type="evidence" value="ECO:0007669"/>
    <property type="project" value="UniProtKB-SubCell"/>
</dbReference>
<evidence type="ECO:0000259" key="8">
    <source>
        <dbReference type="PROSITE" id="PS50850"/>
    </source>
</evidence>
<evidence type="ECO:0000256" key="7">
    <source>
        <dbReference type="SAM" id="Phobius"/>
    </source>
</evidence>
<accession>A0AAN9URK1</accession>
<dbReference type="EMBL" id="JAKJXP020000043">
    <property type="protein sequence ID" value="KAK7751951.1"/>
    <property type="molecule type" value="Genomic_DNA"/>
</dbReference>
<keyword evidence="5 7" id="KW-0472">Membrane</keyword>